<evidence type="ECO:0000313" key="1">
    <source>
        <dbReference type="EMBL" id="TWT60164.1"/>
    </source>
</evidence>
<gene>
    <name evidence="1" type="ORF">Pan54_08780</name>
</gene>
<dbReference type="Proteomes" id="UP000316095">
    <property type="component" value="Unassembled WGS sequence"/>
</dbReference>
<keyword evidence="2" id="KW-1185">Reference proteome</keyword>
<reference evidence="1 2" key="1">
    <citation type="submission" date="2019-02" db="EMBL/GenBank/DDBJ databases">
        <title>Deep-cultivation of Planctomycetes and their phenomic and genomic characterization uncovers novel biology.</title>
        <authorList>
            <person name="Wiegand S."/>
            <person name="Jogler M."/>
            <person name="Boedeker C."/>
            <person name="Pinto D."/>
            <person name="Vollmers J."/>
            <person name="Rivas-Marin E."/>
            <person name="Kohn T."/>
            <person name="Peeters S.H."/>
            <person name="Heuer A."/>
            <person name="Rast P."/>
            <person name="Oberbeckmann S."/>
            <person name="Bunk B."/>
            <person name="Jeske O."/>
            <person name="Meyerdierks A."/>
            <person name="Storesund J.E."/>
            <person name="Kallscheuer N."/>
            <person name="Luecker S."/>
            <person name="Lage O.M."/>
            <person name="Pohl T."/>
            <person name="Merkel B.J."/>
            <person name="Hornburger P."/>
            <person name="Mueller R.-W."/>
            <person name="Bruemmer F."/>
            <person name="Labrenz M."/>
            <person name="Spormann A.M."/>
            <person name="Op Den Camp H."/>
            <person name="Overmann J."/>
            <person name="Amann R."/>
            <person name="Jetten M.S.M."/>
            <person name="Mascher T."/>
            <person name="Medema M.H."/>
            <person name="Devos D.P."/>
            <person name="Kaster A.-K."/>
            <person name="Ovreas L."/>
            <person name="Rohde M."/>
            <person name="Galperin M.Y."/>
            <person name="Jogler C."/>
        </authorList>
    </citation>
    <scope>NUCLEOTIDE SEQUENCE [LARGE SCALE GENOMIC DNA]</scope>
    <source>
        <strain evidence="1 2">Pan54</strain>
    </source>
</reference>
<dbReference type="EMBL" id="SJPG01000001">
    <property type="protein sequence ID" value="TWT60164.1"/>
    <property type="molecule type" value="Genomic_DNA"/>
</dbReference>
<sequence length="371" mass="43729">MTFRTSGRIQRVLKFVLLGSDYCHRKGGLRSSPLFQFLLTFYSDREVCTLQQQQLDPRRIISTEFLLIETPSSLSQEKLRGIRYQKAIVFDDSDSWWLNESEEQQEFLSSLTDFAVKSHVDRTCQYPFRMGTLPLYRKKKLQQCLKYKAWRDALFGKHNRKDTDLFFIGAPTRLQRVLDGPNQDYNQRLEWLSQVMTENFPYRFVGGLECSNQELIKQFGNDDGDLSPYLVSQRYNFYSYFRQLCRSKIALVPTGFSRWTYRHYEAAYAKSVMLSTDMSNIELFVPLPPHLINVPDHAPLLPYVEQGLKIYHDHPELLESNIQFLEQYYEQGRFSKRRPKALERFLDQLNPGFNACLTNAQRSPEQHQKTS</sequence>
<evidence type="ECO:0008006" key="3">
    <source>
        <dbReference type="Google" id="ProtNLM"/>
    </source>
</evidence>
<comment type="caution">
    <text evidence="1">The sequence shown here is derived from an EMBL/GenBank/DDBJ whole genome shotgun (WGS) entry which is preliminary data.</text>
</comment>
<proteinExistence type="predicted"/>
<accession>A0A5C5XBM7</accession>
<evidence type="ECO:0000313" key="2">
    <source>
        <dbReference type="Proteomes" id="UP000316095"/>
    </source>
</evidence>
<name>A0A5C5XBM7_9PLAN</name>
<dbReference type="AlphaFoldDB" id="A0A5C5XBM7"/>
<protein>
    <recommendedName>
        <fullName evidence="3">Glycosyltransferase family 1 protein</fullName>
    </recommendedName>
</protein>
<organism evidence="1 2">
    <name type="scientific">Rubinisphaera italica</name>
    <dbReference type="NCBI Taxonomy" id="2527969"/>
    <lineage>
        <taxon>Bacteria</taxon>
        <taxon>Pseudomonadati</taxon>
        <taxon>Planctomycetota</taxon>
        <taxon>Planctomycetia</taxon>
        <taxon>Planctomycetales</taxon>
        <taxon>Planctomycetaceae</taxon>
        <taxon>Rubinisphaera</taxon>
    </lineage>
</organism>